<gene>
    <name evidence="1" type="ORF">LCMiAC01_01280</name>
</gene>
<protein>
    <submittedName>
        <fullName evidence="1">Uncharacterized protein</fullName>
    </submittedName>
</protein>
<reference evidence="1" key="1">
    <citation type="journal article" date="2019" name="MBio">
        <title>Virus Genomes from Deep Sea Sediments Expand the Ocean Megavirome and Support Independent Origins of Viral Gigantism.</title>
        <authorList>
            <person name="Backstrom D."/>
            <person name="Yutin N."/>
            <person name="Jorgensen S.L."/>
            <person name="Dharamshi J."/>
            <person name="Homa F."/>
            <person name="Zaremba-Niedwiedzka K."/>
            <person name="Spang A."/>
            <person name="Wolf Y.I."/>
            <person name="Koonin E.V."/>
            <person name="Ettema T.J."/>
        </authorList>
    </citation>
    <scope>NUCLEOTIDE SEQUENCE</scope>
</reference>
<sequence length="213" mass="24957">MSKTKNKSESKRLIGIYKAEGIVNTSLIRVKHLDNITEDVPIRDTQIRAYNITPNVLGIIYACNLTNIFLAKYKELPMMYVNVFFNTHFKTFTLYQLYLTFSITSDIKSERELLNKRHEGKYTMYVVIDNKKVAIDVKINKFDGPDAIVDKFIEFTKKEEMMSLVDEFVNNIKAEMTNKYSETFEHFKIPDNIISIRNRNRNKNKNKDASSKK</sequence>
<evidence type="ECO:0000313" key="1">
    <source>
        <dbReference type="EMBL" id="QBK88451.1"/>
    </source>
</evidence>
<dbReference type="EMBL" id="MK500389">
    <property type="protein sequence ID" value="QBK88451.1"/>
    <property type="molecule type" value="Genomic_DNA"/>
</dbReference>
<proteinExistence type="predicted"/>
<accession>A0A481YZW3</accession>
<organism evidence="1">
    <name type="scientific">Mimivirus LCMiAC01</name>
    <dbReference type="NCBI Taxonomy" id="2506608"/>
    <lineage>
        <taxon>Viruses</taxon>
        <taxon>Varidnaviria</taxon>
        <taxon>Bamfordvirae</taxon>
        <taxon>Nucleocytoviricota</taxon>
        <taxon>Megaviricetes</taxon>
        <taxon>Imitervirales</taxon>
        <taxon>Mimiviridae</taxon>
        <taxon>Klosneuvirinae</taxon>
    </lineage>
</organism>
<name>A0A481YZW3_9VIRU</name>